<feature type="active site" description="Nucleophile" evidence="11">
    <location>
        <position position="174"/>
    </location>
</feature>
<evidence type="ECO:0000256" key="7">
    <source>
        <dbReference type="ARBA" id="ARBA00022975"/>
    </source>
</evidence>
<dbReference type="PANTHER" id="PTHR48109:SF4">
    <property type="entry name" value="DIHYDROOROTATE DEHYDROGENASE (QUINONE), MITOCHONDRIAL"/>
    <property type="match status" value="1"/>
</dbReference>
<dbReference type="GO" id="GO:0006207">
    <property type="term" value="P:'de novo' pyrimidine nucleobase biosynthetic process"/>
    <property type="evidence" value="ECO:0007669"/>
    <property type="project" value="UniProtKB-UniRule"/>
</dbReference>
<dbReference type="InterPro" id="IPR001295">
    <property type="entry name" value="Dihydroorotate_DH_CS"/>
</dbReference>
<evidence type="ECO:0000256" key="3">
    <source>
        <dbReference type="ARBA" id="ARBA00005161"/>
    </source>
</evidence>
<comment type="subunit">
    <text evidence="11">Monomer.</text>
</comment>
<organism evidence="13 14">
    <name type="scientific">Emcibacter nanhaiensis</name>
    <dbReference type="NCBI Taxonomy" id="1505037"/>
    <lineage>
        <taxon>Bacteria</taxon>
        <taxon>Pseudomonadati</taxon>
        <taxon>Pseudomonadota</taxon>
        <taxon>Alphaproteobacteria</taxon>
        <taxon>Emcibacterales</taxon>
        <taxon>Emcibacteraceae</taxon>
        <taxon>Emcibacter</taxon>
    </lineage>
</organism>
<dbReference type="Gene3D" id="3.20.20.70">
    <property type="entry name" value="Aldolase class I"/>
    <property type="match status" value="1"/>
</dbReference>
<evidence type="ECO:0000256" key="9">
    <source>
        <dbReference type="ARBA" id="ARBA00023136"/>
    </source>
</evidence>
<dbReference type="SUPFAM" id="SSF51395">
    <property type="entry name" value="FMN-linked oxidoreductases"/>
    <property type="match status" value="1"/>
</dbReference>
<feature type="binding site" evidence="11">
    <location>
        <position position="84"/>
    </location>
    <ligand>
        <name>FMN</name>
        <dbReference type="ChEBI" id="CHEBI:58210"/>
    </ligand>
</feature>
<keyword evidence="6 11" id="KW-0288">FMN</keyword>
<gene>
    <name evidence="11" type="primary">pyrD</name>
    <name evidence="13" type="ORF">FIV46_09695</name>
</gene>
<dbReference type="GO" id="GO:0005737">
    <property type="term" value="C:cytoplasm"/>
    <property type="evidence" value="ECO:0007669"/>
    <property type="project" value="InterPro"/>
</dbReference>
<dbReference type="InterPro" id="IPR050074">
    <property type="entry name" value="DHO_dehydrogenase"/>
</dbReference>
<dbReference type="PROSITE" id="PS00912">
    <property type="entry name" value="DHODEHASE_2"/>
    <property type="match status" value="1"/>
</dbReference>
<dbReference type="EC" id="1.3.5.2" evidence="11"/>
<feature type="binding site" evidence="11">
    <location>
        <position position="176"/>
    </location>
    <ligand>
        <name>substrate</name>
    </ligand>
</feature>
<dbReference type="UniPathway" id="UPA00070">
    <property type="reaction ID" value="UER00946"/>
</dbReference>
<evidence type="ECO:0000256" key="11">
    <source>
        <dbReference type="HAMAP-Rule" id="MF_00225"/>
    </source>
</evidence>
<keyword evidence="8 11" id="KW-0560">Oxidoreductase</keyword>
<feature type="binding site" evidence="11">
    <location>
        <position position="244"/>
    </location>
    <ligand>
        <name>FMN</name>
        <dbReference type="ChEBI" id="CHEBI:58210"/>
    </ligand>
</feature>
<keyword evidence="7 11" id="KW-0665">Pyrimidine biosynthesis</keyword>
<reference evidence="14" key="1">
    <citation type="submission" date="2019-06" db="EMBL/GenBank/DDBJ databases">
        <title>The complete genome of Emcibacter congregatus ZYLT.</title>
        <authorList>
            <person name="Zhao Z."/>
        </authorList>
    </citation>
    <scope>NUCLEOTIDE SEQUENCE [LARGE SCALE GENOMIC DNA]</scope>
    <source>
        <strain evidence="14">MCCC 1A06723</strain>
    </source>
</reference>
<feature type="binding site" evidence="11">
    <location>
        <begin position="60"/>
        <end position="64"/>
    </location>
    <ligand>
        <name>FMN</name>
        <dbReference type="ChEBI" id="CHEBI:58210"/>
    </ligand>
</feature>
<dbReference type="NCBIfam" id="TIGR01036">
    <property type="entry name" value="pyrD_sub2"/>
    <property type="match status" value="1"/>
</dbReference>
<comment type="caution">
    <text evidence="13">The sequence shown here is derived from an EMBL/GenBank/DDBJ whole genome shotgun (WGS) entry which is preliminary data.</text>
</comment>
<sequence length="356" mass="38900">MDLYSLAKPLFFAFSPETAHGLSIKLLKAGLVPSSHEKDDDALRVKLWGLEFPNPVGLAAGFDKNAEVADAMLAQGFGFVETGTVTPRPQPGNEKPRIFRLEEDQAVINRLGFNNRGLEAYAIRLARRRELDKRGIVGANIGANKDSEDPIQDYVTGLDRLLGLADYFTVNISSPNTPGLRKLQGRAALDELLSRLLETREAATSRFRIMPPLLVKIAPDLDENEKRDIAEIIVKHNIDGLIVSNTTVGLRDTLQSSQREESGGLSGQPLFDFSTGVLADMYRLTEGKVPLVGVGGISNGRQAYEKIRAGASLVQLYSALVYHGPGLVRSIKKELRDCLYEDGYSEISQAVGAAHK</sequence>
<dbReference type="InterPro" id="IPR013785">
    <property type="entry name" value="Aldolase_TIM"/>
</dbReference>
<feature type="binding site" evidence="11">
    <location>
        <begin position="317"/>
        <end position="318"/>
    </location>
    <ligand>
        <name>FMN</name>
        <dbReference type="ChEBI" id="CHEBI:58210"/>
    </ligand>
</feature>
<feature type="domain" description="Dihydroorotate dehydrogenase catalytic" evidence="12">
    <location>
        <begin position="43"/>
        <end position="339"/>
    </location>
</feature>
<feature type="binding site" evidence="11">
    <location>
        <position position="267"/>
    </location>
    <ligand>
        <name>FMN</name>
        <dbReference type="ChEBI" id="CHEBI:58210"/>
    </ligand>
</feature>
<evidence type="ECO:0000259" key="12">
    <source>
        <dbReference type="Pfam" id="PF01180"/>
    </source>
</evidence>
<dbReference type="AlphaFoldDB" id="A0A501PHT5"/>
<evidence type="ECO:0000256" key="8">
    <source>
        <dbReference type="ARBA" id="ARBA00023002"/>
    </source>
</evidence>
<dbReference type="GO" id="GO:0106430">
    <property type="term" value="F:dihydroorotate dehydrogenase (quinone) activity"/>
    <property type="evidence" value="ECO:0007669"/>
    <property type="project" value="UniProtKB-EC"/>
</dbReference>
<dbReference type="CDD" id="cd04738">
    <property type="entry name" value="DHOD_2_like"/>
    <property type="match status" value="1"/>
</dbReference>
<accession>A0A501PHT5</accession>
<keyword evidence="9 11" id="KW-0472">Membrane</keyword>
<dbReference type="NCBIfam" id="NF003652">
    <property type="entry name" value="PRK05286.2-5"/>
    <property type="match status" value="1"/>
</dbReference>
<dbReference type="HAMAP" id="MF_00225">
    <property type="entry name" value="DHO_dh_type2"/>
    <property type="match status" value="1"/>
</dbReference>
<comment type="subcellular location">
    <subcellularLocation>
        <location evidence="11">Cell membrane</location>
        <topology evidence="11">Peripheral membrane protein</topology>
    </subcellularLocation>
    <subcellularLocation>
        <location evidence="2">Membrane</location>
    </subcellularLocation>
</comment>
<feature type="binding site" evidence="11">
    <location>
        <position position="296"/>
    </location>
    <ligand>
        <name>FMN</name>
        <dbReference type="ChEBI" id="CHEBI:58210"/>
    </ligand>
</feature>
<keyword evidence="14" id="KW-1185">Reference proteome</keyword>
<comment type="catalytic activity">
    <reaction evidence="10 11">
        <text>(S)-dihydroorotate + a quinone = orotate + a quinol</text>
        <dbReference type="Rhea" id="RHEA:30187"/>
        <dbReference type="ChEBI" id="CHEBI:24646"/>
        <dbReference type="ChEBI" id="CHEBI:30839"/>
        <dbReference type="ChEBI" id="CHEBI:30864"/>
        <dbReference type="ChEBI" id="CHEBI:132124"/>
        <dbReference type="EC" id="1.3.5.2"/>
    </reaction>
</comment>
<feature type="binding site" evidence="11">
    <location>
        <position position="171"/>
    </location>
    <ligand>
        <name>substrate</name>
    </ligand>
</feature>
<evidence type="ECO:0000256" key="10">
    <source>
        <dbReference type="ARBA" id="ARBA00048639"/>
    </source>
</evidence>
<comment type="similarity">
    <text evidence="4 11">Belongs to the dihydroorotate dehydrogenase family. Type 2 subfamily.</text>
</comment>
<evidence type="ECO:0000256" key="5">
    <source>
        <dbReference type="ARBA" id="ARBA00022630"/>
    </source>
</evidence>
<dbReference type="GO" id="GO:0005886">
    <property type="term" value="C:plasma membrane"/>
    <property type="evidence" value="ECO:0007669"/>
    <property type="project" value="UniProtKB-SubCell"/>
</dbReference>
<dbReference type="GO" id="GO:0044205">
    <property type="term" value="P:'de novo' UMP biosynthetic process"/>
    <property type="evidence" value="ECO:0007669"/>
    <property type="project" value="UniProtKB-UniRule"/>
</dbReference>
<dbReference type="InterPro" id="IPR005720">
    <property type="entry name" value="Dihydroorotate_DH_cat"/>
</dbReference>
<evidence type="ECO:0000313" key="14">
    <source>
        <dbReference type="Proteomes" id="UP000319148"/>
    </source>
</evidence>
<feature type="binding site" evidence="11">
    <location>
        <position position="171"/>
    </location>
    <ligand>
        <name>FMN</name>
        <dbReference type="ChEBI" id="CHEBI:58210"/>
    </ligand>
</feature>
<comment type="pathway">
    <text evidence="3 11">Pyrimidine metabolism; UMP biosynthesis via de novo pathway; orotate from (S)-dihydroorotate (quinone route): step 1/1.</text>
</comment>
<evidence type="ECO:0000256" key="6">
    <source>
        <dbReference type="ARBA" id="ARBA00022643"/>
    </source>
</evidence>
<dbReference type="InterPro" id="IPR005719">
    <property type="entry name" value="Dihydroorotate_DH_2"/>
</dbReference>
<dbReference type="Proteomes" id="UP000319148">
    <property type="component" value="Unassembled WGS sequence"/>
</dbReference>
<evidence type="ECO:0000256" key="4">
    <source>
        <dbReference type="ARBA" id="ARBA00005359"/>
    </source>
</evidence>
<keyword evidence="5 11" id="KW-0285">Flavoprotein</keyword>
<proteinExistence type="inferred from homology"/>
<feature type="binding site" evidence="11">
    <location>
        <position position="64"/>
    </location>
    <ligand>
        <name>substrate</name>
    </ligand>
</feature>
<feature type="binding site" evidence="11">
    <location>
        <position position="216"/>
    </location>
    <ligand>
        <name>FMN</name>
        <dbReference type="ChEBI" id="CHEBI:58210"/>
    </ligand>
</feature>
<feature type="binding site" evidence="11">
    <location>
        <begin position="109"/>
        <end position="113"/>
    </location>
    <ligand>
        <name>substrate</name>
    </ligand>
</feature>
<protein>
    <recommendedName>
        <fullName evidence="11">Dihydroorotate dehydrogenase (quinone)</fullName>
        <ecNumber evidence="11">1.3.5.2</ecNumber>
    </recommendedName>
    <alternativeName>
        <fullName evidence="11">DHOdehase</fullName>
        <shortName evidence="11">DHOD</shortName>
        <shortName evidence="11">DHODase</shortName>
    </alternativeName>
    <alternativeName>
        <fullName evidence="11">Dihydroorotate oxidase</fullName>
    </alternativeName>
</protein>
<evidence type="ECO:0000256" key="1">
    <source>
        <dbReference type="ARBA" id="ARBA00003125"/>
    </source>
</evidence>
<evidence type="ECO:0000313" key="13">
    <source>
        <dbReference type="EMBL" id="TPD59755.1"/>
    </source>
</evidence>
<dbReference type="RefSeq" id="WP_139940727.1">
    <property type="nucleotide sequence ID" value="NZ_JBHSYP010000006.1"/>
</dbReference>
<dbReference type="EMBL" id="VFIY01000010">
    <property type="protein sequence ID" value="TPD59755.1"/>
    <property type="molecule type" value="Genomic_DNA"/>
</dbReference>
<dbReference type="NCBIfam" id="NF003645">
    <property type="entry name" value="PRK05286.1-2"/>
    <property type="match status" value="1"/>
</dbReference>
<feature type="binding site" evidence="11">
    <location>
        <begin position="245"/>
        <end position="246"/>
    </location>
    <ligand>
        <name>substrate</name>
    </ligand>
</feature>
<dbReference type="OrthoDB" id="9802377at2"/>
<dbReference type="PANTHER" id="PTHR48109">
    <property type="entry name" value="DIHYDROOROTATE DEHYDROGENASE (QUINONE), MITOCHONDRIAL-RELATED"/>
    <property type="match status" value="1"/>
</dbReference>
<dbReference type="Pfam" id="PF01180">
    <property type="entry name" value="DHO_dh"/>
    <property type="match status" value="1"/>
</dbReference>
<name>A0A501PHT5_9PROT</name>
<feature type="binding site" evidence="11">
    <location>
        <position position="140"/>
    </location>
    <ligand>
        <name>FMN</name>
        <dbReference type="ChEBI" id="CHEBI:58210"/>
    </ligand>
</feature>
<evidence type="ECO:0000256" key="2">
    <source>
        <dbReference type="ARBA" id="ARBA00004370"/>
    </source>
</evidence>
<keyword evidence="11" id="KW-1003">Cell membrane</keyword>
<comment type="function">
    <text evidence="1 11">Catalyzes the conversion of dihydroorotate to orotate with quinone as electron acceptor.</text>
</comment>
<dbReference type="PROSITE" id="PS00911">
    <property type="entry name" value="DHODEHASE_1"/>
    <property type="match status" value="1"/>
</dbReference>
<comment type="cofactor">
    <cofactor evidence="11">
        <name>FMN</name>
        <dbReference type="ChEBI" id="CHEBI:58210"/>
    </cofactor>
    <text evidence="11">Binds 1 FMN per subunit.</text>
</comment>